<keyword evidence="2" id="KW-1185">Reference proteome</keyword>
<sequence>MPRWHRTDRSANFQARLPAAFKRGQIRKNTPKIYGAPRFAQRDAAWDPLESFVLALFVVFDVVVVVTGRQWQVLSVSVTNVHQHRTKRNNVTKAVLFEIRDSWLRNGQGILPKDGNFGDLPSSHRKGKVEKLSFVCSAKTKKHRSNLKTTICLHIKNSKNIRVRGITNTYYCRTDISKEQ</sequence>
<evidence type="ECO:0000313" key="1">
    <source>
        <dbReference type="EMBL" id="KAF7402559.1"/>
    </source>
</evidence>
<dbReference type="EMBL" id="JACSEA010000004">
    <property type="protein sequence ID" value="KAF7402559.1"/>
    <property type="molecule type" value="Genomic_DNA"/>
</dbReference>
<comment type="caution">
    <text evidence="1">The sequence shown here is derived from an EMBL/GenBank/DDBJ whole genome shotgun (WGS) entry which is preliminary data.</text>
</comment>
<dbReference type="Proteomes" id="UP000614350">
    <property type="component" value="Unassembled WGS sequence"/>
</dbReference>
<proteinExistence type="predicted"/>
<dbReference type="AlphaFoldDB" id="A0A834NBZ3"/>
<accession>A0A834NBZ3</accession>
<protein>
    <submittedName>
        <fullName evidence="1">Uncharacterized protein</fullName>
    </submittedName>
</protein>
<evidence type="ECO:0000313" key="2">
    <source>
        <dbReference type="Proteomes" id="UP000614350"/>
    </source>
</evidence>
<organism evidence="1 2">
    <name type="scientific">Vespula vulgaris</name>
    <name type="common">Yellow jacket</name>
    <name type="synonym">Wasp</name>
    <dbReference type="NCBI Taxonomy" id="7454"/>
    <lineage>
        <taxon>Eukaryota</taxon>
        <taxon>Metazoa</taxon>
        <taxon>Ecdysozoa</taxon>
        <taxon>Arthropoda</taxon>
        <taxon>Hexapoda</taxon>
        <taxon>Insecta</taxon>
        <taxon>Pterygota</taxon>
        <taxon>Neoptera</taxon>
        <taxon>Endopterygota</taxon>
        <taxon>Hymenoptera</taxon>
        <taxon>Apocrita</taxon>
        <taxon>Aculeata</taxon>
        <taxon>Vespoidea</taxon>
        <taxon>Vespidae</taxon>
        <taxon>Vespinae</taxon>
        <taxon>Vespula</taxon>
    </lineage>
</organism>
<gene>
    <name evidence="1" type="ORF">HZH66_004826</name>
</gene>
<name>A0A834NBZ3_VESVU</name>
<reference evidence="1" key="1">
    <citation type="journal article" date="2020" name="G3 (Bethesda)">
        <title>High-Quality Assemblies for Three Invasive Social Wasps from the &lt;i&gt;Vespula&lt;/i&gt; Genus.</title>
        <authorList>
            <person name="Harrop T.W.R."/>
            <person name="Guhlin J."/>
            <person name="McLaughlin G.M."/>
            <person name="Permina E."/>
            <person name="Stockwell P."/>
            <person name="Gilligan J."/>
            <person name="Le Lec M.F."/>
            <person name="Gruber M.A.M."/>
            <person name="Quinn O."/>
            <person name="Lovegrove M."/>
            <person name="Duncan E.J."/>
            <person name="Remnant E.J."/>
            <person name="Van Eeckhoven J."/>
            <person name="Graham B."/>
            <person name="Knapp R.A."/>
            <person name="Langford K.W."/>
            <person name="Kronenberg Z."/>
            <person name="Press M.O."/>
            <person name="Eacker S.M."/>
            <person name="Wilson-Rankin E.E."/>
            <person name="Purcell J."/>
            <person name="Lester P.J."/>
            <person name="Dearden P.K."/>
        </authorList>
    </citation>
    <scope>NUCLEOTIDE SEQUENCE</scope>
    <source>
        <strain evidence="1">Marl-1</strain>
    </source>
</reference>